<name>A0A1G7FBS3_9FLAO</name>
<proteinExistence type="predicted"/>
<dbReference type="InterPro" id="IPR025632">
    <property type="entry name" value="DUF4290"/>
</dbReference>
<evidence type="ECO:0008006" key="4">
    <source>
        <dbReference type="Google" id="ProtNLM"/>
    </source>
</evidence>
<accession>A0A1G7FBS3</accession>
<dbReference type="OrthoDB" id="1466969at2"/>
<sequence>MNLVENLEYNTERSHLIIPEYGRHFQKMVDHAVSIEDEEERNRVAQSIVAVMGNLQPHLRDVPDFQHKLWDQLFIMSDFKLDVKSPFPITSKEVLQQRPEALEYPQNHPKYRFYGNNIKRMIDVAVSWEKGDKREGLEYAIANHMKKCYLNWNKDMVDDKAIFKHLYELSDGQIDMAAEDETLTDSGQFLNKRTPTKSSRSSNGKKNSRSNNNNRGKKRY</sequence>
<feature type="region of interest" description="Disordered" evidence="1">
    <location>
        <begin position="185"/>
        <end position="220"/>
    </location>
</feature>
<dbReference type="Proteomes" id="UP000199109">
    <property type="component" value="Unassembled WGS sequence"/>
</dbReference>
<protein>
    <recommendedName>
        <fullName evidence="4">DNA phosphorothioation-dependent restriction protein DptG</fullName>
    </recommendedName>
</protein>
<dbReference type="AlphaFoldDB" id="A0A1G7FBS3"/>
<evidence type="ECO:0000313" key="2">
    <source>
        <dbReference type="EMBL" id="SDE73323.1"/>
    </source>
</evidence>
<evidence type="ECO:0000256" key="1">
    <source>
        <dbReference type="SAM" id="MobiDB-lite"/>
    </source>
</evidence>
<evidence type="ECO:0000313" key="3">
    <source>
        <dbReference type="Proteomes" id="UP000199109"/>
    </source>
</evidence>
<gene>
    <name evidence="2" type="ORF">SAMN05421636_10748</name>
</gene>
<keyword evidence="3" id="KW-1185">Reference proteome</keyword>
<organism evidence="2 3">
    <name type="scientific">Pricia antarctica</name>
    <dbReference type="NCBI Taxonomy" id="641691"/>
    <lineage>
        <taxon>Bacteria</taxon>
        <taxon>Pseudomonadati</taxon>
        <taxon>Bacteroidota</taxon>
        <taxon>Flavobacteriia</taxon>
        <taxon>Flavobacteriales</taxon>
        <taxon>Flavobacteriaceae</taxon>
        <taxon>Pricia</taxon>
    </lineage>
</organism>
<feature type="compositionally biased region" description="Low complexity" evidence="1">
    <location>
        <begin position="197"/>
        <end position="214"/>
    </location>
</feature>
<dbReference type="EMBL" id="FNAO01000007">
    <property type="protein sequence ID" value="SDE73323.1"/>
    <property type="molecule type" value="Genomic_DNA"/>
</dbReference>
<dbReference type="RefSeq" id="WP_091870046.1">
    <property type="nucleotide sequence ID" value="NZ_FNAO01000007.1"/>
</dbReference>
<dbReference type="Pfam" id="PF14123">
    <property type="entry name" value="DUF4290"/>
    <property type="match status" value="1"/>
</dbReference>
<dbReference type="STRING" id="641691.SAMN05421636_10748"/>
<reference evidence="2 3" key="1">
    <citation type="submission" date="2016-10" db="EMBL/GenBank/DDBJ databases">
        <authorList>
            <person name="de Groot N.N."/>
        </authorList>
    </citation>
    <scope>NUCLEOTIDE SEQUENCE [LARGE SCALE GENOMIC DNA]</scope>
    <source>
        <strain evidence="2 3">DSM 23421</strain>
    </source>
</reference>